<comment type="caution">
    <text evidence="11">The sequence shown here is derived from an EMBL/GenBank/DDBJ whole genome shotgun (WGS) entry which is preliminary data.</text>
</comment>
<gene>
    <name evidence="11" type="ORF">US62_C0007G0020</name>
</gene>
<feature type="transmembrane region" description="Helical" evidence="9">
    <location>
        <begin position="6"/>
        <end position="27"/>
    </location>
</feature>
<feature type="domain" description="Histidine kinase" evidence="10">
    <location>
        <begin position="312"/>
        <end position="531"/>
    </location>
</feature>
<evidence type="ECO:0000313" key="11">
    <source>
        <dbReference type="EMBL" id="KKQ45945.1"/>
    </source>
</evidence>
<feature type="transmembrane region" description="Helical" evidence="9">
    <location>
        <begin position="39"/>
        <end position="56"/>
    </location>
</feature>
<evidence type="ECO:0000313" key="12">
    <source>
        <dbReference type="Proteomes" id="UP000034603"/>
    </source>
</evidence>
<reference evidence="11 12" key="1">
    <citation type="journal article" date="2015" name="Nature">
        <title>rRNA introns, odd ribosomes, and small enigmatic genomes across a large radiation of phyla.</title>
        <authorList>
            <person name="Brown C.T."/>
            <person name="Hug L.A."/>
            <person name="Thomas B.C."/>
            <person name="Sharon I."/>
            <person name="Castelle C.J."/>
            <person name="Singh A."/>
            <person name="Wilkins M.J."/>
            <person name="Williams K.H."/>
            <person name="Banfield J.F."/>
        </authorList>
    </citation>
    <scope>NUCLEOTIDE SEQUENCE [LARGE SCALE GENOMIC DNA]</scope>
</reference>
<dbReference type="PANTHER" id="PTHR43711">
    <property type="entry name" value="TWO-COMPONENT HISTIDINE KINASE"/>
    <property type="match status" value="1"/>
</dbReference>
<evidence type="ECO:0000256" key="9">
    <source>
        <dbReference type="SAM" id="Phobius"/>
    </source>
</evidence>
<dbReference type="InterPro" id="IPR050736">
    <property type="entry name" value="Sensor_HK_Regulatory"/>
</dbReference>
<dbReference type="Gene3D" id="3.30.565.10">
    <property type="entry name" value="Histidine kinase-like ATPase, C-terminal domain"/>
    <property type="match status" value="1"/>
</dbReference>
<dbReference type="SMART" id="SM00388">
    <property type="entry name" value="HisKA"/>
    <property type="match status" value="1"/>
</dbReference>
<keyword evidence="6" id="KW-0902">Two-component regulatory system</keyword>
<evidence type="ECO:0000256" key="8">
    <source>
        <dbReference type="SAM" id="Coils"/>
    </source>
</evidence>
<dbReference type="EMBL" id="LBTR01000007">
    <property type="protein sequence ID" value="KKQ45945.1"/>
    <property type="molecule type" value="Genomic_DNA"/>
</dbReference>
<keyword evidence="8" id="KW-0175">Coiled coil</keyword>
<evidence type="ECO:0000256" key="6">
    <source>
        <dbReference type="ARBA" id="ARBA00023012"/>
    </source>
</evidence>
<name>A0A0G0I4Q1_9BACT</name>
<dbReference type="FunFam" id="1.10.287.130:FF:000001">
    <property type="entry name" value="Two-component sensor histidine kinase"/>
    <property type="match status" value="1"/>
</dbReference>
<feature type="transmembrane region" description="Helical" evidence="9">
    <location>
        <begin position="204"/>
        <end position="225"/>
    </location>
</feature>
<evidence type="ECO:0000256" key="3">
    <source>
        <dbReference type="ARBA" id="ARBA00022553"/>
    </source>
</evidence>
<dbReference type="InterPro" id="IPR003661">
    <property type="entry name" value="HisK_dim/P_dom"/>
</dbReference>
<dbReference type="CDD" id="cd00082">
    <property type="entry name" value="HisKA"/>
    <property type="match status" value="1"/>
</dbReference>
<dbReference type="Gene3D" id="1.10.287.130">
    <property type="match status" value="1"/>
</dbReference>
<dbReference type="FunFam" id="3.30.565.10:FF:000006">
    <property type="entry name" value="Sensor histidine kinase WalK"/>
    <property type="match status" value="1"/>
</dbReference>
<keyword evidence="9" id="KW-1133">Transmembrane helix</keyword>
<dbReference type="SUPFAM" id="SSF47384">
    <property type="entry name" value="Homodimeric domain of signal transducing histidine kinase"/>
    <property type="match status" value="1"/>
</dbReference>
<dbReference type="AlphaFoldDB" id="A0A0G0I4Q1"/>
<dbReference type="InterPro" id="IPR005467">
    <property type="entry name" value="His_kinase_dom"/>
</dbReference>
<sequence length="531" mass="59671">MSVLFPQLSLWLLIIVAAINFTLSAFVFSSNPKSSTNKIFAFLGVIITFWLVNMYLSLQNYSPQISIWLIRLSVFFASGINGLFVLLANVMPDEKISLKKEKLLTLLISTLTVMFLCLSNLIFKTVNVGANGGASPVPGMLIFIFPLFIVTTSIACFYVFIRRISGSDENVRKKLSVVFVGILLMLLFVVVTIVIPVTVSQNSYFVQFFPLYTLFFTGLTAYAIIKHNLFSVKVFATQAITIVIWIVLLAKLFVTKNSYEFFLDAVVFLVMVVFGVVLIKSVIVEIEQRKKLEELTQKLKDLDQQKNEFISMAAHELRAPMTAIKGYISMILEGDTGDIPEKARGFLADATSINDRMVRLVNNMLNVSRIEEGRMSFQFDTDELSRVVRTVYSQFLPEAQRKSLEYKLDISKEIKDRVYADIDKLHEIAGNLISNAIKYTETGSVIVRLVQKDAGTIRFEVVDTGPGISSEEQVKLFQKFYRVESNVGKTTGTGLGLYISRLMIEKFNGKIGLDSEPGKGSIFWFELPVVA</sequence>
<dbReference type="InterPro" id="IPR036097">
    <property type="entry name" value="HisK_dim/P_sf"/>
</dbReference>
<dbReference type="PRINTS" id="PR00344">
    <property type="entry name" value="BCTRLSENSOR"/>
</dbReference>
<keyword evidence="5" id="KW-0418">Kinase</keyword>
<accession>A0A0G0I4Q1</accession>
<feature type="transmembrane region" description="Helical" evidence="9">
    <location>
        <begin position="232"/>
        <end position="255"/>
    </location>
</feature>
<evidence type="ECO:0000256" key="7">
    <source>
        <dbReference type="ARBA" id="ARBA00023136"/>
    </source>
</evidence>
<keyword evidence="7 9" id="KW-0472">Membrane</keyword>
<keyword evidence="3" id="KW-0597">Phosphoprotein</keyword>
<feature type="transmembrane region" description="Helical" evidence="9">
    <location>
        <begin position="68"/>
        <end position="91"/>
    </location>
</feature>
<dbReference type="GO" id="GO:0000155">
    <property type="term" value="F:phosphorelay sensor kinase activity"/>
    <property type="evidence" value="ECO:0007669"/>
    <property type="project" value="InterPro"/>
</dbReference>
<evidence type="ECO:0000256" key="4">
    <source>
        <dbReference type="ARBA" id="ARBA00022679"/>
    </source>
</evidence>
<dbReference type="PROSITE" id="PS50109">
    <property type="entry name" value="HIS_KIN"/>
    <property type="match status" value="1"/>
</dbReference>
<evidence type="ECO:0000256" key="1">
    <source>
        <dbReference type="ARBA" id="ARBA00000085"/>
    </source>
</evidence>
<dbReference type="SUPFAM" id="SSF55874">
    <property type="entry name" value="ATPase domain of HSP90 chaperone/DNA topoisomerase II/histidine kinase"/>
    <property type="match status" value="1"/>
</dbReference>
<dbReference type="InterPro" id="IPR031621">
    <property type="entry name" value="HisKA_7TM"/>
</dbReference>
<dbReference type="Pfam" id="PF16927">
    <property type="entry name" value="HisKA_7TM"/>
    <property type="match status" value="1"/>
</dbReference>
<dbReference type="PANTHER" id="PTHR43711:SF31">
    <property type="entry name" value="HISTIDINE KINASE"/>
    <property type="match status" value="1"/>
</dbReference>
<evidence type="ECO:0000256" key="2">
    <source>
        <dbReference type="ARBA" id="ARBA00012438"/>
    </source>
</evidence>
<feature type="transmembrane region" description="Helical" evidence="9">
    <location>
        <begin position="103"/>
        <end position="123"/>
    </location>
</feature>
<dbReference type="EC" id="2.7.13.3" evidence="2"/>
<dbReference type="SMART" id="SM00387">
    <property type="entry name" value="HATPase_c"/>
    <property type="match status" value="1"/>
</dbReference>
<evidence type="ECO:0000256" key="5">
    <source>
        <dbReference type="ARBA" id="ARBA00022777"/>
    </source>
</evidence>
<keyword evidence="9" id="KW-0812">Transmembrane</keyword>
<feature type="transmembrane region" description="Helical" evidence="9">
    <location>
        <begin position="143"/>
        <end position="161"/>
    </location>
</feature>
<dbReference type="Proteomes" id="UP000034603">
    <property type="component" value="Unassembled WGS sequence"/>
</dbReference>
<dbReference type="Pfam" id="PF02518">
    <property type="entry name" value="HATPase_c"/>
    <property type="match status" value="1"/>
</dbReference>
<feature type="transmembrane region" description="Helical" evidence="9">
    <location>
        <begin position="261"/>
        <end position="283"/>
    </location>
</feature>
<feature type="coiled-coil region" evidence="8">
    <location>
        <begin position="285"/>
        <end position="312"/>
    </location>
</feature>
<proteinExistence type="predicted"/>
<protein>
    <recommendedName>
        <fullName evidence="2">histidine kinase</fullName>
        <ecNumber evidence="2">2.7.13.3</ecNumber>
    </recommendedName>
</protein>
<evidence type="ECO:0000259" key="10">
    <source>
        <dbReference type="PROSITE" id="PS50109"/>
    </source>
</evidence>
<dbReference type="InterPro" id="IPR004358">
    <property type="entry name" value="Sig_transdc_His_kin-like_C"/>
</dbReference>
<feature type="transmembrane region" description="Helical" evidence="9">
    <location>
        <begin position="177"/>
        <end position="198"/>
    </location>
</feature>
<keyword evidence="4" id="KW-0808">Transferase</keyword>
<comment type="catalytic activity">
    <reaction evidence="1">
        <text>ATP + protein L-histidine = ADP + protein N-phospho-L-histidine.</text>
        <dbReference type="EC" id="2.7.13.3"/>
    </reaction>
</comment>
<organism evidence="11 12">
    <name type="scientific">Candidatus Woesebacteria bacterium GW2011_GWA1_37_8</name>
    <dbReference type="NCBI Taxonomy" id="1618546"/>
    <lineage>
        <taxon>Bacteria</taxon>
        <taxon>Candidatus Woeseibacteriota</taxon>
    </lineage>
</organism>
<dbReference type="InterPro" id="IPR036890">
    <property type="entry name" value="HATPase_C_sf"/>
</dbReference>
<dbReference type="Pfam" id="PF00512">
    <property type="entry name" value="HisKA"/>
    <property type="match status" value="1"/>
</dbReference>
<dbReference type="InterPro" id="IPR003594">
    <property type="entry name" value="HATPase_dom"/>
</dbReference>